<sequence>MNVETLLPILASTLRDIFVILGVILIFQMIVLAYLKRHHLHDGKVIYTKGRLNQLGTVYFAVLLVFFQIELLTGKPTWIIVNERLMLFFYVMAYLGARSLVVTAGAGGLTQLVLIGFNATIWQDLIVISIEAVVAYAFVVLGRRMQLSFMQASFALTVCAGLCWQVVVFLNAVLLANGKGAMALVYAGDFLITNAVLSYVLDFFDRNNDDTTRIQYAASTDRLTQVENYASFERQLAKAFKEFRFQQTPVAMIAFDIDHFKQMNDTYGHLAGNEILAQVGRLLLDETRKTPDVQCFRVGGEEFNLLLRHQSFKRAVAFANTLQARIHHYPFMVAGNVLHITVSMGLAQLKAADLNPDAFYDRTDQMLYYSKFQGRAKLTTEQDEALVNLAAEDSYSH</sequence>
<protein>
    <submittedName>
        <fullName evidence="3">GGDEF domain-containing protein</fullName>
    </submittedName>
</protein>
<proteinExistence type="predicted"/>
<dbReference type="RefSeq" id="WP_176817421.1">
    <property type="nucleotide sequence ID" value="NZ_JABXWP010000001.1"/>
</dbReference>
<dbReference type="Gene3D" id="3.30.70.270">
    <property type="match status" value="1"/>
</dbReference>
<gene>
    <name evidence="3" type="ORF">HWN39_00785</name>
</gene>
<dbReference type="InterPro" id="IPR029787">
    <property type="entry name" value="Nucleotide_cyclase"/>
</dbReference>
<dbReference type="EMBL" id="JABXWP010000001">
    <property type="protein sequence ID" value="NVO87030.1"/>
    <property type="molecule type" value="Genomic_DNA"/>
</dbReference>
<dbReference type="InterPro" id="IPR000160">
    <property type="entry name" value="GGDEF_dom"/>
</dbReference>
<dbReference type="Pfam" id="PF00990">
    <property type="entry name" value="GGDEF"/>
    <property type="match status" value="1"/>
</dbReference>
<dbReference type="GO" id="GO:0005886">
    <property type="term" value="C:plasma membrane"/>
    <property type="evidence" value="ECO:0007669"/>
    <property type="project" value="TreeGrafter"/>
</dbReference>
<keyword evidence="1" id="KW-0472">Membrane</keyword>
<feature type="transmembrane region" description="Helical" evidence="1">
    <location>
        <begin position="181"/>
        <end position="204"/>
    </location>
</feature>
<reference evidence="3 4" key="1">
    <citation type="submission" date="2020-06" db="EMBL/GenBank/DDBJ databases">
        <title>Lactobacillus rhamnosus QC,genome.</title>
        <authorList>
            <person name="Yi H."/>
            <person name="Jin M."/>
        </authorList>
    </citation>
    <scope>NUCLEOTIDE SEQUENCE [LARGE SCALE GENOMIC DNA]</scope>
    <source>
        <strain evidence="3 4">QC</strain>
    </source>
</reference>
<dbReference type="GO" id="GO:0052621">
    <property type="term" value="F:diguanylate cyclase activity"/>
    <property type="evidence" value="ECO:0007669"/>
    <property type="project" value="TreeGrafter"/>
</dbReference>
<feature type="transmembrane region" description="Helical" evidence="1">
    <location>
        <begin position="55"/>
        <end position="73"/>
    </location>
</feature>
<feature type="transmembrane region" description="Helical" evidence="1">
    <location>
        <begin position="17"/>
        <end position="35"/>
    </location>
</feature>
<dbReference type="PANTHER" id="PTHR45138">
    <property type="entry name" value="REGULATORY COMPONENTS OF SENSORY TRANSDUCTION SYSTEM"/>
    <property type="match status" value="1"/>
</dbReference>
<dbReference type="InterPro" id="IPR043128">
    <property type="entry name" value="Rev_trsase/Diguanyl_cyclase"/>
</dbReference>
<dbReference type="GO" id="GO:0043709">
    <property type="term" value="P:cell adhesion involved in single-species biofilm formation"/>
    <property type="evidence" value="ECO:0007669"/>
    <property type="project" value="TreeGrafter"/>
</dbReference>
<dbReference type="PANTHER" id="PTHR45138:SF9">
    <property type="entry name" value="DIGUANYLATE CYCLASE DGCM-RELATED"/>
    <property type="match status" value="1"/>
</dbReference>
<evidence type="ECO:0000313" key="4">
    <source>
        <dbReference type="Proteomes" id="UP000542889"/>
    </source>
</evidence>
<name>A0A7Y7QE37_LACRH</name>
<organism evidence="3 4">
    <name type="scientific">Lacticaseibacillus rhamnosus</name>
    <name type="common">Lactobacillus rhamnosus</name>
    <dbReference type="NCBI Taxonomy" id="47715"/>
    <lineage>
        <taxon>Bacteria</taxon>
        <taxon>Bacillati</taxon>
        <taxon>Bacillota</taxon>
        <taxon>Bacilli</taxon>
        <taxon>Lactobacillales</taxon>
        <taxon>Lactobacillaceae</taxon>
        <taxon>Lacticaseibacillus</taxon>
    </lineage>
</organism>
<comment type="caution">
    <text evidence="3">The sequence shown here is derived from an EMBL/GenBank/DDBJ whole genome shotgun (WGS) entry which is preliminary data.</text>
</comment>
<keyword evidence="1" id="KW-0812">Transmembrane</keyword>
<accession>A0A7Y7QE37</accession>
<dbReference type="InterPro" id="IPR050469">
    <property type="entry name" value="Diguanylate_Cyclase"/>
</dbReference>
<dbReference type="CDD" id="cd01949">
    <property type="entry name" value="GGDEF"/>
    <property type="match status" value="1"/>
</dbReference>
<dbReference type="PROSITE" id="PS50887">
    <property type="entry name" value="GGDEF"/>
    <property type="match status" value="1"/>
</dbReference>
<feature type="transmembrane region" description="Helical" evidence="1">
    <location>
        <begin position="121"/>
        <end position="142"/>
    </location>
</feature>
<dbReference type="Proteomes" id="UP000542889">
    <property type="component" value="Unassembled WGS sequence"/>
</dbReference>
<feature type="domain" description="GGDEF" evidence="2">
    <location>
        <begin position="248"/>
        <end position="383"/>
    </location>
</feature>
<evidence type="ECO:0000256" key="1">
    <source>
        <dbReference type="SAM" id="Phobius"/>
    </source>
</evidence>
<evidence type="ECO:0000313" key="3">
    <source>
        <dbReference type="EMBL" id="NVO87030.1"/>
    </source>
</evidence>
<dbReference type="SUPFAM" id="SSF55073">
    <property type="entry name" value="Nucleotide cyclase"/>
    <property type="match status" value="1"/>
</dbReference>
<feature type="transmembrane region" description="Helical" evidence="1">
    <location>
        <begin position="85"/>
        <end position="109"/>
    </location>
</feature>
<dbReference type="NCBIfam" id="TIGR00254">
    <property type="entry name" value="GGDEF"/>
    <property type="match status" value="1"/>
</dbReference>
<dbReference type="GO" id="GO:1902201">
    <property type="term" value="P:negative regulation of bacterial-type flagellum-dependent cell motility"/>
    <property type="evidence" value="ECO:0007669"/>
    <property type="project" value="TreeGrafter"/>
</dbReference>
<dbReference type="AlphaFoldDB" id="A0A7Y7QE37"/>
<feature type="transmembrane region" description="Helical" evidence="1">
    <location>
        <begin position="154"/>
        <end position="175"/>
    </location>
</feature>
<keyword evidence="1" id="KW-1133">Transmembrane helix</keyword>
<dbReference type="SMART" id="SM00267">
    <property type="entry name" value="GGDEF"/>
    <property type="match status" value="1"/>
</dbReference>
<evidence type="ECO:0000259" key="2">
    <source>
        <dbReference type="PROSITE" id="PS50887"/>
    </source>
</evidence>